<dbReference type="EMBL" id="QBKR01000031">
    <property type="protein sequence ID" value="PTX52213.1"/>
    <property type="molecule type" value="Genomic_DNA"/>
</dbReference>
<dbReference type="OrthoDB" id="2991201at2"/>
<protein>
    <submittedName>
        <fullName evidence="1">Uncharacterized protein</fullName>
    </submittedName>
</protein>
<evidence type="ECO:0000313" key="1">
    <source>
        <dbReference type="EMBL" id="PTX52213.1"/>
    </source>
</evidence>
<dbReference type="Proteomes" id="UP000244240">
    <property type="component" value="Unassembled WGS sequence"/>
</dbReference>
<comment type="caution">
    <text evidence="1">The sequence shown here is derived from an EMBL/GenBank/DDBJ whole genome shotgun (WGS) entry which is preliminary data.</text>
</comment>
<accession>A0A2T6B832</accession>
<dbReference type="AlphaFoldDB" id="A0A2T6B832"/>
<proteinExistence type="predicted"/>
<organism evidence="1 2">
    <name type="scientific">Melghirimyces profundicolus</name>
    <dbReference type="NCBI Taxonomy" id="1242148"/>
    <lineage>
        <taxon>Bacteria</taxon>
        <taxon>Bacillati</taxon>
        <taxon>Bacillota</taxon>
        <taxon>Bacilli</taxon>
        <taxon>Bacillales</taxon>
        <taxon>Thermoactinomycetaceae</taxon>
        <taxon>Melghirimyces</taxon>
    </lineage>
</organism>
<gene>
    <name evidence="1" type="ORF">C8P63_13129</name>
</gene>
<dbReference type="RefSeq" id="WP_108025972.1">
    <property type="nucleotide sequence ID" value="NZ_QBKR01000031.1"/>
</dbReference>
<evidence type="ECO:0000313" key="2">
    <source>
        <dbReference type="Proteomes" id="UP000244240"/>
    </source>
</evidence>
<sequence>MEQNSPILIRLMRGSGKAGPGLRTGKRVFKQAALMKPRPKLRLLRAFDVRFIRGPRDRSPWREAGRRYLLGYLEETERPVWNDRVTSMRQPLPEKTGRGWR</sequence>
<reference evidence="1 2" key="1">
    <citation type="submission" date="2018-04" db="EMBL/GenBank/DDBJ databases">
        <title>Genomic Encyclopedia of Archaeal and Bacterial Type Strains, Phase II (KMG-II): from individual species to whole genera.</title>
        <authorList>
            <person name="Goeker M."/>
        </authorList>
    </citation>
    <scope>NUCLEOTIDE SEQUENCE [LARGE SCALE GENOMIC DNA]</scope>
    <source>
        <strain evidence="1 2">DSM 45787</strain>
    </source>
</reference>
<keyword evidence="2" id="KW-1185">Reference proteome</keyword>
<name>A0A2T6B832_9BACL</name>